<sequence>MPQMLGLVLIPCCVGRHSLTRSLVWTRARTTTFALAETVAAAVDTSLKDVAEMCFEILPHSKANAHLVLHGISLDWQQRGVLLAVVG</sequence>
<keyword evidence="2" id="KW-1185">Reference proteome</keyword>
<evidence type="ECO:0000313" key="1">
    <source>
        <dbReference type="EMBL" id="KZV94414.1"/>
    </source>
</evidence>
<evidence type="ECO:0000313" key="2">
    <source>
        <dbReference type="Proteomes" id="UP000077266"/>
    </source>
</evidence>
<dbReference type="AlphaFoldDB" id="A0A165J6U8"/>
<protein>
    <submittedName>
        <fullName evidence="1">Uncharacterized protein</fullName>
    </submittedName>
</protein>
<accession>A0A165J6U8</accession>
<organism evidence="1 2">
    <name type="scientific">Exidia glandulosa HHB12029</name>
    <dbReference type="NCBI Taxonomy" id="1314781"/>
    <lineage>
        <taxon>Eukaryota</taxon>
        <taxon>Fungi</taxon>
        <taxon>Dikarya</taxon>
        <taxon>Basidiomycota</taxon>
        <taxon>Agaricomycotina</taxon>
        <taxon>Agaricomycetes</taxon>
        <taxon>Auriculariales</taxon>
        <taxon>Exidiaceae</taxon>
        <taxon>Exidia</taxon>
    </lineage>
</organism>
<dbReference type="Proteomes" id="UP000077266">
    <property type="component" value="Unassembled WGS sequence"/>
</dbReference>
<gene>
    <name evidence="1" type="ORF">EXIGLDRAFT_737029</name>
</gene>
<reference evidence="1 2" key="1">
    <citation type="journal article" date="2016" name="Mol. Biol. Evol.">
        <title>Comparative Genomics of Early-Diverging Mushroom-Forming Fungi Provides Insights into the Origins of Lignocellulose Decay Capabilities.</title>
        <authorList>
            <person name="Nagy L.G."/>
            <person name="Riley R."/>
            <person name="Tritt A."/>
            <person name="Adam C."/>
            <person name="Daum C."/>
            <person name="Floudas D."/>
            <person name="Sun H."/>
            <person name="Yadav J.S."/>
            <person name="Pangilinan J."/>
            <person name="Larsson K.H."/>
            <person name="Matsuura K."/>
            <person name="Barry K."/>
            <person name="Labutti K."/>
            <person name="Kuo R."/>
            <person name="Ohm R.A."/>
            <person name="Bhattacharya S.S."/>
            <person name="Shirouzu T."/>
            <person name="Yoshinaga Y."/>
            <person name="Martin F.M."/>
            <person name="Grigoriev I.V."/>
            <person name="Hibbett D.S."/>
        </authorList>
    </citation>
    <scope>NUCLEOTIDE SEQUENCE [LARGE SCALE GENOMIC DNA]</scope>
    <source>
        <strain evidence="1 2">HHB12029</strain>
    </source>
</reference>
<proteinExistence type="predicted"/>
<dbReference type="InParanoid" id="A0A165J6U8"/>
<name>A0A165J6U8_EXIGL</name>
<dbReference type="EMBL" id="KV425973">
    <property type="protein sequence ID" value="KZV94414.1"/>
    <property type="molecule type" value="Genomic_DNA"/>
</dbReference>